<dbReference type="AlphaFoldDB" id="E6PUP1"/>
<comment type="cofactor">
    <cofactor evidence="1">
        <name>pyridoxal 5'-phosphate</name>
        <dbReference type="ChEBI" id="CHEBI:597326"/>
    </cofactor>
</comment>
<evidence type="ECO:0000313" key="8">
    <source>
        <dbReference type="EMBL" id="CBH98648.1"/>
    </source>
</evidence>
<dbReference type="Pfam" id="PF00155">
    <property type="entry name" value="Aminotran_1_2"/>
    <property type="match status" value="1"/>
</dbReference>
<sequence length="414" mass="43721">MMPPSSQSKLPPLAQRAERLRSSAIRDLLHLAGRADVVSLAGGLPDAASFPAEALREAADRVLRERPRAALQYGPTEGIAPLREWVAAYLRTQGMDFTPAQVLITSGSQQGLDLLGKVLIDAGSPVLVERPSYLGALQAFALYGPHLVGIEADDDGPLPEQLAAALPGARMAYLQPRFSNPAGRSIAPARADALAAQLAASNAWLVEDDPYGELWFDTPPAPGLIARGVAQGAHLGTFSKVLAPGLRLAWVAGPQLLIDKLAQAKQAADLQTASFNQWVLLEALHAGVVERGLPGLRQIYRARRDAMLQALADHMPAGVSWTRPAGGLFVWLTLPAGMDAASLLPQAVARGVAYVPGETFNVGAAAPNTLRLSFSNVEAGIIQDAVARLGALFSEALQAEQTRSVHAPSLIRTT</sequence>
<dbReference type="PANTHER" id="PTHR42790:SF19">
    <property type="entry name" value="KYNURENINE_ALPHA-AMINOADIPATE AMINOTRANSFERASE, MITOCHONDRIAL"/>
    <property type="match status" value="1"/>
</dbReference>
<evidence type="ECO:0000256" key="2">
    <source>
        <dbReference type="ARBA" id="ARBA00007441"/>
    </source>
</evidence>
<dbReference type="InterPro" id="IPR050859">
    <property type="entry name" value="Class-I_PLP-dep_aminotransf"/>
</dbReference>
<dbReference type="GO" id="GO:1901605">
    <property type="term" value="P:alpha-amino acid metabolic process"/>
    <property type="evidence" value="ECO:0007669"/>
    <property type="project" value="TreeGrafter"/>
</dbReference>
<reference evidence="8" key="1">
    <citation type="submission" date="2009-10" db="EMBL/GenBank/DDBJ databases">
        <title>Diversity of trophic interactions inside an arsenic-rich microbial ecosystem.</title>
        <authorList>
            <person name="Bertin P.N."/>
            <person name="Heinrich-Salmeron A."/>
            <person name="Pelletier E."/>
            <person name="Goulhen-Chollet F."/>
            <person name="Arsene-Ploetze F."/>
            <person name="Gallien S."/>
            <person name="Calteau A."/>
            <person name="Vallenet D."/>
            <person name="Casiot C."/>
            <person name="Chane-Woon-Ming B."/>
            <person name="Giloteaux L."/>
            <person name="Barakat M."/>
            <person name="Bonnefoy V."/>
            <person name="Bruneel O."/>
            <person name="Chandler M."/>
            <person name="Cleiss J."/>
            <person name="Duran R."/>
            <person name="Elbaz-Poulichet F."/>
            <person name="Fonknechten N."/>
            <person name="Lauga B."/>
            <person name="Mornico D."/>
            <person name="Ortet P."/>
            <person name="Schaeffer C."/>
            <person name="Siguier P."/>
            <person name="Alexander Thil Smith A."/>
            <person name="Van Dorsselaer A."/>
            <person name="Weissenbach J."/>
            <person name="Medigue C."/>
            <person name="Le Paslier D."/>
        </authorList>
    </citation>
    <scope>NUCLEOTIDE SEQUENCE</scope>
</reference>
<dbReference type="FunFam" id="3.40.640.10:FF:000053">
    <property type="entry name" value="Aminotransferase, class I"/>
    <property type="match status" value="1"/>
</dbReference>
<keyword evidence="4 8" id="KW-0032">Aminotransferase</keyword>
<name>E6PUP1_9ZZZZ</name>
<evidence type="ECO:0000256" key="6">
    <source>
        <dbReference type="ARBA" id="ARBA00022898"/>
    </source>
</evidence>
<feature type="domain" description="Aminotransferase class I/classII large" evidence="7">
    <location>
        <begin position="37"/>
        <end position="389"/>
    </location>
</feature>
<protein>
    <submittedName>
        <fullName evidence="8">Putative 2-aminoadipate transaminase</fullName>
        <ecNumber evidence="8">2.6.1.39</ecNumber>
    </submittedName>
</protein>
<dbReference type="CDD" id="cd00609">
    <property type="entry name" value="AAT_like"/>
    <property type="match status" value="1"/>
</dbReference>
<comment type="subunit">
    <text evidence="3">Homodimer.</text>
</comment>
<dbReference type="EC" id="2.6.1.39" evidence="8"/>
<proteinExistence type="inferred from homology"/>
<dbReference type="InterPro" id="IPR004839">
    <property type="entry name" value="Aminotransferase_I/II_large"/>
</dbReference>
<organism evidence="8">
    <name type="scientific">mine drainage metagenome</name>
    <dbReference type="NCBI Taxonomy" id="410659"/>
    <lineage>
        <taxon>unclassified sequences</taxon>
        <taxon>metagenomes</taxon>
        <taxon>ecological metagenomes</taxon>
    </lineage>
</organism>
<dbReference type="Gene3D" id="3.90.1150.10">
    <property type="entry name" value="Aspartate Aminotransferase, domain 1"/>
    <property type="match status" value="1"/>
</dbReference>
<evidence type="ECO:0000256" key="4">
    <source>
        <dbReference type="ARBA" id="ARBA00022576"/>
    </source>
</evidence>
<dbReference type="InterPro" id="IPR015424">
    <property type="entry name" value="PyrdxlP-dep_Trfase"/>
</dbReference>
<dbReference type="SUPFAM" id="SSF53383">
    <property type="entry name" value="PLP-dependent transferases"/>
    <property type="match status" value="1"/>
</dbReference>
<evidence type="ECO:0000259" key="7">
    <source>
        <dbReference type="Pfam" id="PF00155"/>
    </source>
</evidence>
<dbReference type="Gene3D" id="3.40.640.10">
    <property type="entry name" value="Type I PLP-dependent aspartate aminotransferase-like (Major domain)"/>
    <property type="match status" value="1"/>
</dbReference>
<dbReference type="GO" id="GO:0047536">
    <property type="term" value="F:2-aminoadipate transaminase activity"/>
    <property type="evidence" value="ECO:0007669"/>
    <property type="project" value="UniProtKB-EC"/>
</dbReference>
<evidence type="ECO:0000256" key="1">
    <source>
        <dbReference type="ARBA" id="ARBA00001933"/>
    </source>
</evidence>
<dbReference type="PANTHER" id="PTHR42790">
    <property type="entry name" value="AMINOTRANSFERASE"/>
    <property type="match status" value="1"/>
</dbReference>
<comment type="caution">
    <text evidence="8">The sequence shown here is derived from an EMBL/GenBank/DDBJ whole genome shotgun (WGS) entry which is preliminary data.</text>
</comment>
<keyword evidence="6" id="KW-0663">Pyridoxal phosphate</keyword>
<accession>E6PUP1</accession>
<gene>
    <name evidence="8" type="ORF">CARN2_4130</name>
</gene>
<dbReference type="InterPro" id="IPR015421">
    <property type="entry name" value="PyrdxlP-dep_Trfase_major"/>
</dbReference>
<keyword evidence="5 8" id="KW-0808">Transferase</keyword>
<comment type="similarity">
    <text evidence="2">Belongs to the class-I pyridoxal-phosphate-dependent aminotransferase family.</text>
</comment>
<dbReference type="InterPro" id="IPR015422">
    <property type="entry name" value="PyrdxlP-dep_Trfase_small"/>
</dbReference>
<dbReference type="GO" id="GO:0030170">
    <property type="term" value="F:pyridoxal phosphate binding"/>
    <property type="evidence" value="ECO:0007669"/>
    <property type="project" value="InterPro"/>
</dbReference>
<evidence type="ECO:0000256" key="3">
    <source>
        <dbReference type="ARBA" id="ARBA00011738"/>
    </source>
</evidence>
<evidence type="ECO:0000256" key="5">
    <source>
        <dbReference type="ARBA" id="ARBA00022679"/>
    </source>
</evidence>
<dbReference type="EMBL" id="CABM01000059">
    <property type="protein sequence ID" value="CBH98648.1"/>
    <property type="molecule type" value="Genomic_DNA"/>
</dbReference>